<sequence>MHLFKMDYQPQIYPLASYAYSFQRRLRELATPVEAYRLQLADIDQTISFKPPQRIITIDWFYLPQKISDHSENPRVRNIEKHTLLQPSIIYIWPDDPRTNASDTLTPDILMHIDTSNMHSIMCHSCVIDLAFIEKLNNLKLKTRLILSCHQCTISNEVTINAWGNISHNLCSIRLWYCKFNGNFFVDAVEFFVRNQYKSDKTSILVGSQHIDVFDLGSFQLNAERSSLLVFANPVGQ</sequence>
<dbReference type="Proteomes" id="UP000492821">
    <property type="component" value="Unassembled WGS sequence"/>
</dbReference>
<organism evidence="1 2">
    <name type="scientific">Panagrellus redivivus</name>
    <name type="common">Microworm</name>
    <dbReference type="NCBI Taxonomy" id="6233"/>
    <lineage>
        <taxon>Eukaryota</taxon>
        <taxon>Metazoa</taxon>
        <taxon>Ecdysozoa</taxon>
        <taxon>Nematoda</taxon>
        <taxon>Chromadorea</taxon>
        <taxon>Rhabditida</taxon>
        <taxon>Tylenchina</taxon>
        <taxon>Panagrolaimomorpha</taxon>
        <taxon>Panagrolaimoidea</taxon>
        <taxon>Panagrolaimidae</taxon>
        <taxon>Panagrellus</taxon>
    </lineage>
</organism>
<proteinExistence type="predicted"/>
<evidence type="ECO:0000313" key="1">
    <source>
        <dbReference type="Proteomes" id="UP000492821"/>
    </source>
</evidence>
<reference evidence="2" key="2">
    <citation type="submission" date="2020-10" db="UniProtKB">
        <authorList>
            <consortium name="WormBaseParasite"/>
        </authorList>
    </citation>
    <scope>IDENTIFICATION</scope>
</reference>
<dbReference type="AlphaFoldDB" id="A0A7E4VJ74"/>
<keyword evidence="1" id="KW-1185">Reference proteome</keyword>
<protein>
    <submittedName>
        <fullName evidence="2">LRR containing protein</fullName>
    </submittedName>
</protein>
<accession>A0A7E4VJ74</accession>
<dbReference type="WBParaSite" id="Pan_g21709.t1">
    <property type="protein sequence ID" value="Pan_g21709.t1"/>
    <property type="gene ID" value="Pan_g21709"/>
</dbReference>
<name>A0A7E4VJ74_PANRE</name>
<reference evidence="1" key="1">
    <citation type="journal article" date="2013" name="Genetics">
        <title>The draft genome and transcriptome of Panagrellus redivivus are shaped by the harsh demands of a free-living lifestyle.</title>
        <authorList>
            <person name="Srinivasan J."/>
            <person name="Dillman A.R."/>
            <person name="Macchietto M.G."/>
            <person name="Heikkinen L."/>
            <person name="Lakso M."/>
            <person name="Fracchia K.M."/>
            <person name="Antoshechkin I."/>
            <person name="Mortazavi A."/>
            <person name="Wong G."/>
            <person name="Sternberg P.W."/>
        </authorList>
    </citation>
    <scope>NUCLEOTIDE SEQUENCE [LARGE SCALE GENOMIC DNA]</scope>
    <source>
        <strain evidence="1">MT8872</strain>
    </source>
</reference>
<evidence type="ECO:0000313" key="2">
    <source>
        <dbReference type="WBParaSite" id="Pan_g21709.t1"/>
    </source>
</evidence>